<name>A0AAD7DE14_MYCRO</name>
<dbReference type="Gene3D" id="1.10.510.10">
    <property type="entry name" value="Transferase(Phosphotransferase) domain 1"/>
    <property type="match status" value="1"/>
</dbReference>
<evidence type="ECO:0000313" key="2">
    <source>
        <dbReference type="EMBL" id="KAJ7689122.1"/>
    </source>
</evidence>
<accession>A0AAD7DE14</accession>
<protein>
    <recommendedName>
        <fullName evidence="1">Protein kinase domain-containing protein</fullName>
    </recommendedName>
</protein>
<dbReference type="GO" id="GO:0005524">
    <property type="term" value="F:ATP binding"/>
    <property type="evidence" value="ECO:0007669"/>
    <property type="project" value="InterPro"/>
</dbReference>
<dbReference type="Proteomes" id="UP001221757">
    <property type="component" value="Unassembled WGS sequence"/>
</dbReference>
<dbReference type="AlphaFoldDB" id="A0AAD7DE14"/>
<evidence type="ECO:0000259" key="1">
    <source>
        <dbReference type="PROSITE" id="PS50011"/>
    </source>
</evidence>
<dbReference type="PROSITE" id="PS50011">
    <property type="entry name" value="PROTEIN_KINASE_DOM"/>
    <property type="match status" value="1"/>
</dbReference>
<comment type="caution">
    <text evidence="2">The sequence shown here is derived from an EMBL/GenBank/DDBJ whole genome shotgun (WGS) entry which is preliminary data.</text>
</comment>
<evidence type="ECO:0000313" key="3">
    <source>
        <dbReference type="Proteomes" id="UP001221757"/>
    </source>
</evidence>
<keyword evidence="3" id="KW-1185">Reference proteome</keyword>
<dbReference type="EMBL" id="JARKIE010000074">
    <property type="protein sequence ID" value="KAJ7689122.1"/>
    <property type="molecule type" value="Genomic_DNA"/>
</dbReference>
<feature type="domain" description="Protein kinase" evidence="1">
    <location>
        <begin position="1"/>
        <end position="79"/>
    </location>
</feature>
<sequence length="79" mass="8983">MQDHGLRHGNLHERNVLVHNGHPRIIDLESADAHDCGIRMTVIPGATAPTAEEFGCDELHNLIKRMFIWRPGLLLLILW</sequence>
<dbReference type="InterPro" id="IPR011009">
    <property type="entry name" value="Kinase-like_dom_sf"/>
</dbReference>
<dbReference type="SUPFAM" id="SSF56112">
    <property type="entry name" value="Protein kinase-like (PK-like)"/>
    <property type="match status" value="1"/>
</dbReference>
<gene>
    <name evidence="2" type="ORF">B0H17DRAFT_937566</name>
</gene>
<proteinExistence type="predicted"/>
<organism evidence="2 3">
    <name type="scientific">Mycena rosella</name>
    <name type="common">Pink bonnet</name>
    <name type="synonym">Agaricus rosellus</name>
    <dbReference type="NCBI Taxonomy" id="1033263"/>
    <lineage>
        <taxon>Eukaryota</taxon>
        <taxon>Fungi</taxon>
        <taxon>Dikarya</taxon>
        <taxon>Basidiomycota</taxon>
        <taxon>Agaricomycotina</taxon>
        <taxon>Agaricomycetes</taxon>
        <taxon>Agaricomycetidae</taxon>
        <taxon>Agaricales</taxon>
        <taxon>Marasmiineae</taxon>
        <taxon>Mycenaceae</taxon>
        <taxon>Mycena</taxon>
    </lineage>
</organism>
<dbReference type="InterPro" id="IPR000719">
    <property type="entry name" value="Prot_kinase_dom"/>
</dbReference>
<dbReference type="GO" id="GO:0004672">
    <property type="term" value="F:protein kinase activity"/>
    <property type="evidence" value="ECO:0007669"/>
    <property type="project" value="InterPro"/>
</dbReference>
<reference evidence="2" key="1">
    <citation type="submission" date="2023-03" db="EMBL/GenBank/DDBJ databases">
        <title>Massive genome expansion in bonnet fungi (Mycena s.s.) driven by repeated elements and novel gene families across ecological guilds.</title>
        <authorList>
            <consortium name="Lawrence Berkeley National Laboratory"/>
            <person name="Harder C.B."/>
            <person name="Miyauchi S."/>
            <person name="Viragh M."/>
            <person name="Kuo A."/>
            <person name="Thoen E."/>
            <person name="Andreopoulos B."/>
            <person name="Lu D."/>
            <person name="Skrede I."/>
            <person name="Drula E."/>
            <person name="Henrissat B."/>
            <person name="Morin E."/>
            <person name="Kohler A."/>
            <person name="Barry K."/>
            <person name="LaButti K."/>
            <person name="Morin E."/>
            <person name="Salamov A."/>
            <person name="Lipzen A."/>
            <person name="Mereny Z."/>
            <person name="Hegedus B."/>
            <person name="Baldrian P."/>
            <person name="Stursova M."/>
            <person name="Weitz H."/>
            <person name="Taylor A."/>
            <person name="Grigoriev I.V."/>
            <person name="Nagy L.G."/>
            <person name="Martin F."/>
            <person name="Kauserud H."/>
        </authorList>
    </citation>
    <scope>NUCLEOTIDE SEQUENCE</scope>
    <source>
        <strain evidence="2">CBHHK067</strain>
    </source>
</reference>